<keyword evidence="3" id="KW-0132">Cell division</keyword>
<feature type="compositionally biased region" description="Basic residues" evidence="8">
    <location>
        <begin position="110"/>
        <end position="123"/>
    </location>
</feature>
<dbReference type="InterPro" id="IPR013685">
    <property type="entry name" value="POTRA_FtsQ_type"/>
</dbReference>
<evidence type="ECO:0000259" key="10">
    <source>
        <dbReference type="PROSITE" id="PS51779"/>
    </source>
</evidence>
<keyword evidence="7" id="KW-0131">Cell cycle</keyword>
<evidence type="ECO:0000256" key="9">
    <source>
        <dbReference type="SAM" id="Phobius"/>
    </source>
</evidence>
<comment type="caution">
    <text evidence="11">The sequence shown here is derived from an EMBL/GenBank/DDBJ whole genome shotgun (WGS) entry which is preliminary data.</text>
</comment>
<keyword evidence="2" id="KW-1003">Cell membrane</keyword>
<sequence length="402" mass="43986">MRGKAARNLWGKEDSPGQNAKTVAAERRTRAAAARNKTAEASQEAEAEQQTITSKKGFLAGLVNDVFYIEKTIPDTFPEENSVPLLPKNTKKKAAPPTEGSGPFVEAVSKARKPPAQKTRRTMARTAPMLKPVSAKGERKSQSEAAPLEATQSGVEIEPKRARRALSPALRKTLLVTTLLLSLAMLLWVYTFTGVLNIKNIDISGNSRLDADYLRGLSGITAEDHLFKMNVGAVKQALLSEPYVAEAHISRRFPNTVAIEIIERKPAGIISQNAKYHLVDEEGRVLESLDKKPPGLLEIQGLDLKLLFPGQQINNESFAVIAILLQSMPDQLKSITASIGYKQEEGLYLQAKGTEVIYGQATDLSRKSEIALLALNDLVAQYHAVDYIDVSYPEHPVIKPAD</sequence>
<evidence type="ECO:0000256" key="6">
    <source>
        <dbReference type="ARBA" id="ARBA00023136"/>
    </source>
</evidence>
<keyword evidence="4 9" id="KW-0812">Transmembrane</keyword>
<evidence type="ECO:0000256" key="3">
    <source>
        <dbReference type="ARBA" id="ARBA00022618"/>
    </source>
</evidence>
<dbReference type="InterPro" id="IPR034746">
    <property type="entry name" value="POTRA"/>
</dbReference>
<feature type="transmembrane region" description="Helical" evidence="9">
    <location>
        <begin position="169"/>
        <end position="190"/>
    </location>
</feature>
<evidence type="ECO:0000256" key="7">
    <source>
        <dbReference type="ARBA" id="ARBA00023306"/>
    </source>
</evidence>
<evidence type="ECO:0000256" key="2">
    <source>
        <dbReference type="ARBA" id="ARBA00022475"/>
    </source>
</evidence>
<evidence type="ECO:0000313" key="12">
    <source>
        <dbReference type="Proteomes" id="UP000177876"/>
    </source>
</evidence>
<organism evidence="11 12">
    <name type="scientific">Candidatus Solincola sediminis</name>
    <dbReference type="NCBI Taxonomy" id="1797199"/>
    <lineage>
        <taxon>Bacteria</taxon>
        <taxon>Bacillati</taxon>
        <taxon>Actinomycetota</taxon>
        <taxon>Candidatus Geothermincolia</taxon>
        <taxon>Candidatus Geothermincolales</taxon>
        <taxon>Candidatus Geothermincolaceae</taxon>
        <taxon>Candidatus Solincola</taxon>
    </lineage>
</organism>
<evidence type="ECO:0000256" key="5">
    <source>
        <dbReference type="ARBA" id="ARBA00022989"/>
    </source>
</evidence>
<dbReference type="PROSITE" id="PS51779">
    <property type="entry name" value="POTRA"/>
    <property type="match status" value="1"/>
</dbReference>
<dbReference type="GO" id="GO:0005886">
    <property type="term" value="C:plasma membrane"/>
    <property type="evidence" value="ECO:0007669"/>
    <property type="project" value="TreeGrafter"/>
</dbReference>
<dbReference type="STRING" id="1797197.A2Y75_01345"/>
<dbReference type="InterPro" id="IPR005548">
    <property type="entry name" value="Cell_div_FtsQ/DivIB_C"/>
</dbReference>
<gene>
    <name evidence="11" type="ORF">A2Y75_01345</name>
</gene>
<comment type="subcellular location">
    <subcellularLocation>
        <location evidence="1">Membrane</location>
    </subcellularLocation>
</comment>
<evidence type="ECO:0000256" key="4">
    <source>
        <dbReference type="ARBA" id="ARBA00022692"/>
    </source>
</evidence>
<proteinExistence type="predicted"/>
<name>A0A1F2WS50_9ACTN</name>
<evidence type="ECO:0000256" key="1">
    <source>
        <dbReference type="ARBA" id="ARBA00004370"/>
    </source>
</evidence>
<dbReference type="Proteomes" id="UP000177876">
    <property type="component" value="Unassembled WGS sequence"/>
</dbReference>
<dbReference type="Pfam" id="PF03799">
    <property type="entry name" value="FtsQ_DivIB_C"/>
    <property type="match status" value="1"/>
</dbReference>
<dbReference type="PANTHER" id="PTHR37820">
    <property type="entry name" value="CELL DIVISION PROTEIN DIVIB"/>
    <property type="match status" value="1"/>
</dbReference>
<keyword evidence="6 9" id="KW-0472">Membrane</keyword>
<feature type="region of interest" description="Disordered" evidence="8">
    <location>
        <begin position="1"/>
        <end position="55"/>
    </location>
</feature>
<dbReference type="PANTHER" id="PTHR37820:SF1">
    <property type="entry name" value="CELL DIVISION PROTEIN FTSQ"/>
    <property type="match status" value="1"/>
</dbReference>
<feature type="domain" description="POTRA" evidence="10">
    <location>
        <begin position="196"/>
        <end position="264"/>
    </location>
</feature>
<dbReference type="GO" id="GO:0051301">
    <property type="term" value="P:cell division"/>
    <property type="evidence" value="ECO:0007669"/>
    <property type="project" value="UniProtKB-KW"/>
</dbReference>
<evidence type="ECO:0000313" key="11">
    <source>
        <dbReference type="EMBL" id="OFW59606.1"/>
    </source>
</evidence>
<dbReference type="AlphaFoldDB" id="A0A1F2WS50"/>
<dbReference type="Pfam" id="PF08478">
    <property type="entry name" value="POTRA_1"/>
    <property type="match status" value="1"/>
</dbReference>
<dbReference type="InterPro" id="IPR050487">
    <property type="entry name" value="FtsQ_DivIB"/>
</dbReference>
<evidence type="ECO:0000256" key="8">
    <source>
        <dbReference type="SAM" id="MobiDB-lite"/>
    </source>
</evidence>
<protein>
    <recommendedName>
        <fullName evidence="10">POTRA domain-containing protein</fullName>
    </recommendedName>
</protein>
<feature type="region of interest" description="Disordered" evidence="8">
    <location>
        <begin position="78"/>
        <end position="156"/>
    </location>
</feature>
<dbReference type="Gene3D" id="3.10.20.310">
    <property type="entry name" value="membrane protein fhac"/>
    <property type="match status" value="1"/>
</dbReference>
<keyword evidence="5 9" id="KW-1133">Transmembrane helix</keyword>
<dbReference type="EMBL" id="MELK01000013">
    <property type="protein sequence ID" value="OFW59606.1"/>
    <property type="molecule type" value="Genomic_DNA"/>
</dbReference>
<feature type="compositionally biased region" description="Low complexity" evidence="8">
    <location>
        <begin position="31"/>
        <end position="50"/>
    </location>
</feature>
<accession>A0A1F2WS50</accession>
<reference evidence="11 12" key="1">
    <citation type="journal article" date="2016" name="Nat. Commun.">
        <title>Thousands of microbial genomes shed light on interconnected biogeochemical processes in an aquifer system.</title>
        <authorList>
            <person name="Anantharaman K."/>
            <person name="Brown C.T."/>
            <person name="Hug L.A."/>
            <person name="Sharon I."/>
            <person name="Castelle C.J."/>
            <person name="Probst A.J."/>
            <person name="Thomas B.C."/>
            <person name="Singh A."/>
            <person name="Wilkins M.J."/>
            <person name="Karaoz U."/>
            <person name="Brodie E.L."/>
            <person name="Williams K.H."/>
            <person name="Hubbard S.S."/>
            <person name="Banfield J.F."/>
        </authorList>
    </citation>
    <scope>NUCLEOTIDE SEQUENCE [LARGE SCALE GENOMIC DNA]</scope>
</reference>